<dbReference type="InterPro" id="IPR011059">
    <property type="entry name" value="Metal-dep_hydrolase_composite"/>
</dbReference>
<dbReference type="Gene3D" id="2.30.40.10">
    <property type="entry name" value="Urease, subunit C, domain 1"/>
    <property type="match status" value="1"/>
</dbReference>
<proteinExistence type="predicted"/>
<organism evidence="2 3">
    <name type="scientific">Endozoicomonas elysicola</name>
    <dbReference type="NCBI Taxonomy" id="305900"/>
    <lineage>
        <taxon>Bacteria</taxon>
        <taxon>Pseudomonadati</taxon>
        <taxon>Pseudomonadota</taxon>
        <taxon>Gammaproteobacteria</taxon>
        <taxon>Oceanospirillales</taxon>
        <taxon>Endozoicomonadaceae</taxon>
        <taxon>Endozoicomonas</taxon>
    </lineage>
</organism>
<sequence>MKAIVFLSVIFLMTGVRVVYPNSSNAADLIFTHGNIITMDEALPRAEAVAVKSGKIVYVGTSQKVMELAGEYSEVIDLQGLTMIPGIHDAHIHALEAGSEVGGNCWLEAKSLKGLKSQLLSCLKKQKGTDWLLAYGHHLETLLEEAEDPKGLLDSWVSDRPVAVMESTSHSIWVNSRALAAAGIKKNTKDPDGGIIMRYLDGANAGEPNGILLETAGEMVFDLALQPNPTAEAINYEGLQWVMDELPQYGITSIADARVYWKRGWLDVWKKAENNDDLTVRVNLGLWAYPNEEDESQIEFLKKQYRFNPERLMQINQIKIYSDGIIHNTTAALKQPYQLSLYGVPPTGLNYFDEQRLSTYIARLQPSGYDFHIHTIGDRGVHEALNAIEKNYLENPGHRHRLTHVEMIDNEDMPRFAKLNAIADMQVAGDFTLPENHHWQEPYLGERAFHSYRLKDLHDSGAHYVLSSDWTVNDLNPFVGIHNAVSRGRESISVQQALKAYTLGAAYVMRSETRTGSIQTGKEADLVVLDRDILSVPKKAIKESRVLLTLLSGVTTYRAEDFVLE</sequence>
<dbReference type="eggNOG" id="COG1574">
    <property type="taxonomic scope" value="Bacteria"/>
</dbReference>
<dbReference type="RefSeq" id="WP_020583426.1">
    <property type="nucleotide sequence ID" value="NZ_JOJP01000001.1"/>
</dbReference>
<comment type="caution">
    <text evidence="2">The sequence shown here is derived from an EMBL/GenBank/DDBJ whole genome shotgun (WGS) entry which is preliminary data.</text>
</comment>
<evidence type="ECO:0000259" key="1">
    <source>
        <dbReference type="Pfam" id="PF07969"/>
    </source>
</evidence>
<dbReference type="STRING" id="305900.GV64_14105"/>
<dbReference type="AlphaFoldDB" id="A0A081KC46"/>
<dbReference type="Pfam" id="PF07969">
    <property type="entry name" value="Amidohydro_3"/>
    <property type="match status" value="1"/>
</dbReference>
<accession>A0A081KC46</accession>
<reference evidence="2 3" key="1">
    <citation type="submission" date="2014-06" db="EMBL/GenBank/DDBJ databases">
        <title>Whole Genome Sequences of Three Symbiotic Endozoicomonas Bacteria.</title>
        <authorList>
            <person name="Neave M.J."/>
            <person name="Apprill A."/>
            <person name="Voolstra C.R."/>
        </authorList>
    </citation>
    <scope>NUCLEOTIDE SEQUENCE [LARGE SCALE GENOMIC DNA]</scope>
    <source>
        <strain evidence="2 3">DSM 22380</strain>
    </source>
</reference>
<protein>
    <recommendedName>
        <fullName evidence="1">Amidohydrolase 3 domain-containing protein</fullName>
    </recommendedName>
</protein>
<dbReference type="GO" id="GO:0016810">
    <property type="term" value="F:hydrolase activity, acting on carbon-nitrogen (but not peptide) bonds"/>
    <property type="evidence" value="ECO:0007669"/>
    <property type="project" value="InterPro"/>
</dbReference>
<dbReference type="Gene3D" id="3.10.310.70">
    <property type="match status" value="1"/>
</dbReference>
<gene>
    <name evidence="2" type="ORF">GV64_14105</name>
</gene>
<name>A0A081KC46_9GAMM</name>
<dbReference type="InterPro" id="IPR013108">
    <property type="entry name" value="Amidohydro_3"/>
</dbReference>
<keyword evidence="3" id="KW-1185">Reference proteome</keyword>
<evidence type="ECO:0000313" key="2">
    <source>
        <dbReference type="EMBL" id="KEI71722.1"/>
    </source>
</evidence>
<dbReference type="Gene3D" id="3.20.20.140">
    <property type="entry name" value="Metal-dependent hydrolases"/>
    <property type="match status" value="1"/>
</dbReference>
<dbReference type="PANTHER" id="PTHR22642:SF2">
    <property type="entry name" value="PROTEIN LONG AFTER FAR-RED 3"/>
    <property type="match status" value="1"/>
</dbReference>
<dbReference type="PANTHER" id="PTHR22642">
    <property type="entry name" value="IMIDAZOLONEPROPIONASE"/>
    <property type="match status" value="1"/>
</dbReference>
<dbReference type="InterPro" id="IPR033932">
    <property type="entry name" value="YtcJ-like"/>
</dbReference>
<dbReference type="SUPFAM" id="SSF51556">
    <property type="entry name" value="Metallo-dependent hydrolases"/>
    <property type="match status" value="1"/>
</dbReference>
<dbReference type="Proteomes" id="UP000027997">
    <property type="component" value="Unassembled WGS sequence"/>
</dbReference>
<dbReference type="CDD" id="cd01300">
    <property type="entry name" value="YtcJ_like"/>
    <property type="match status" value="1"/>
</dbReference>
<feature type="domain" description="Amidohydrolase 3" evidence="1">
    <location>
        <begin position="74"/>
        <end position="557"/>
    </location>
</feature>
<dbReference type="InterPro" id="IPR032466">
    <property type="entry name" value="Metal_Hydrolase"/>
</dbReference>
<dbReference type="SUPFAM" id="SSF51338">
    <property type="entry name" value="Composite domain of metallo-dependent hydrolases"/>
    <property type="match status" value="1"/>
</dbReference>
<dbReference type="EMBL" id="JOJP01000001">
    <property type="protein sequence ID" value="KEI71722.1"/>
    <property type="molecule type" value="Genomic_DNA"/>
</dbReference>
<evidence type="ECO:0000313" key="3">
    <source>
        <dbReference type="Proteomes" id="UP000027997"/>
    </source>
</evidence>